<gene>
    <name evidence="2" type="ORF">GA0070604_3910</name>
</gene>
<reference evidence="3" key="1">
    <citation type="submission" date="2016-06" db="EMBL/GenBank/DDBJ databases">
        <authorList>
            <person name="Varghese N."/>
            <person name="Submissions Spin"/>
        </authorList>
    </citation>
    <scope>NUCLEOTIDE SEQUENCE [LARGE SCALE GENOMIC DNA]</scope>
    <source>
        <strain evidence="3">DSM 44814</strain>
    </source>
</reference>
<evidence type="ECO:0000256" key="1">
    <source>
        <dbReference type="SAM" id="SignalP"/>
    </source>
</evidence>
<feature type="chain" id="PRO_5008748265" evidence="1">
    <location>
        <begin position="34"/>
        <end position="386"/>
    </location>
</feature>
<keyword evidence="3" id="KW-1185">Reference proteome</keyword>
<dbReference type="SUPFAM" id="SSF89372">
    <property type="entry name" value="Fucose-specific lectin"/>
    <property type="match status" value="1"/>
</dbReference>
<evidence type="ECO:0000313" key="3">
    <source>
        <dbReference type="Proteomes" id="UP000199696"/>
    </source>
</evidence>
<dbReference type="AlphaFoldDB" id="A0A1C6UXP9"/>
<keyword evidence="1" id="KW-0732">Signal</keyword>
<organism evidence="2 3">
    <name type="scientific">Micromonospora eburnea</name>
    <dbReference type="NCBI Taxonomy" id="227316"/>
    <lineage>
        <taxon>Bacteria</taxon>
        <taxon>Bacillati</taxon>
        <taxon>Actinomycetota</taxon>
        <taxon>Actinomycetes</taxon>
        <taxon>Micromonosporales</taxon>
        <taxon>Micromonosporaceae</taxon>
        <taxon>Micromonospora</taxon>
    </lineage>
</organism>
<accession>A0A1C6UXP9</accession>
<proteinExistence type="predicted"/>
<name>A0A1C6UXP9_9ACTN</name>
<feature type="signal peptide" evidence="1">
    <location>
        <begin position="1"/>
        <end position="33"/>
    </location>
</feature>
<dbReference type="Proteomes" id="UP000199696">
    <property type="component" value="Unassembled WGS sequence"/>
</dbReference>
<sequence>MTSASGRFRRLVMGVGAAAALVIAPLGPPAAGAAQAALGQPVGFAIGADGRLYSSSFGAPVPVSSAVMAPPGAGLATFMENDGSVSAFAIGTQGGMMMTAPAYTHPGYTVALDGPSGLAPPGAPLSAVSAQGWEHVFFVGRNGAVYRASYRQPARPGGPGPQPWSGAGIAPPGAIIAAAVSPASAPGVVFVGGNGGLYSIWQTGSGTPAAVLNSPPDVAQPGGGVAALTTSAGVQTFFTGRDGRLWTAHISAGPLPDPWAPVAITAAGAVPSGASLAAVRLPNGALAVFFAGADGAIRAAATDLTGSWLEPFAVGPTGVARPGGPVSLLAAGDYLYSGWCGNEIWWWWRWRWPGGPFPQPWQGELAPIRAPGLIRDGFNVSLTLSP</sequence>
<dbReference type="EMBL" id="FMHY01000002">
    <property type="protein sequence ID" value="SCL58792.1"/>
    <property type="molecule type" value="Genomic_DNA"/>
</dbReference>
<protein>
    <submittedName>
        <fullName evidence="2">Uncharacterized protein</fullName>
    </submittedName>
</protein>
<dbReference type="Gene3D" id="2.120.10.70">
    <property type="entry name" value="Fucose-specific lectin"/>
    <property type="match status" value="1"/>
</dbReference>
<evidence type="ECO:0000313" key="2">
    <source>
        <dbReference type="EMBL" id="SCL58792.1"/>
    </source>
</evidence>